<comment type="catalytic activity">
    <reaction evidence="1">
        <text>Hydrolysis of alpha-(2-&gt;3)-, alpha-(2-&gt;6)-, alpha-(2-&gt;8)- glycosidic linkages of terminal sialic acid residues in oligosaccharides, glycoproteins, glycolipids, colominic acid and synthetic substrates.</text>
        <dbReference type="EC" id="3.2.1.18"/>
    </reaction>
</comment>
<evidence type="ECO:0000259" key="5">
    <source>
        <dbReference type="Pfam" id="PF13088"/>
    </source>
</evidence>
<dbReference type="EC" id="3.2.1.18" evidence="3"/>
<dbReference type="SUPFAM" id="SSF49899">
    <property type="entry name" value="Concanavalin A-like lectins/glucanases"/>
    <property type="match status" value="1"/>
</dbReference>
<feature type="compositionally biased region" description="Basic and acidic residues" evidence="4">
    <location>
        <begin position="909"/>
        <end position="919"/>
    </location>
</feature>
<dbReference type="Gene3D" id="2.40.220.10">
    <property type="entry name" value="Intramolecular Trans-sialidase, Domain 3"/>
    <property type="match status" value="1"/>
</dbReference>
<name>S4GHR7_GARVA</name>
<comment type="caution">
    <text evidence="6">The sequence shown here is derived from an EMBL/GenBank/DDBJ whole genome shotgun (WGS) entry which is preliminary data.</text>
</comment>
<gene>
    <name evidence="6" type="ORF">HMPREF1581_00600</name>
</gene>
<feature type="region of interest" description="Disordered" evidence="4">
    <location>
        <begin position="900"/>
        <end position="919"/>
    </location>
</feature>
<dbReference type="InterPro" id="IPR036278">
    <property type="entry name" value="Sialidase_sf"/>
</dbReference>
<dbReference type="CDD" id="cd15482">
    <property type="entry name" value="Sialidase_non-viral"/>
    <property type="match status" value="1"/>
</dbReference>
<dbReference type="Pfam" id="PF13088">
    <property type="entry name" value="BNR_2"/>
    <property type="match status" value="1"/>
</dbReference>
<feature type="domain" description="Sialidase" evidence="5">
    <location>
        <begin position="615"/>
        <end position="825"/>
    </location>
</feature>
<evidence type="ECO:0000313" key="6">
    <source>
        <dbReference type="EMBL" id="EPI48526.1"/>
    </source>
</evidence>
<dbReference type="Gene3D" id="2.60.120.200">
    <property type="match status" value="1"/>
</dbReference>
<dbReference type="GO" id="GO:0016020">
    <property type="term" value="C:membrane"/>
    <property type="evidence" value="ECO:0007669"/>
    <property type="project" value="TreeGrafter"/>
</dbReference>
<dbReference type="GO" id="GO:0009313">
    <property type="term" value="P:oligosaccharide catabolic process"/>
    <property type="evidence" value="ECO:0007669"/>
    <property type="project" value="TreeGrafter"/>
</dbReference>
<dbReference type="GO" id="GO:0006689">
    <property type="term" value="P:ganglioside catabolic process"/>
    <property type="evidence" value="ECO:0007669"/>
    <property type="project" value="TreeGrafter"/>
</dbReference>
<evidence type="ECO:0000256" key="3">
    <source>
        <dbReference type="ARBA" id="ARBA00012733"/>
    </source>
</evidence>
<evidence type="ECO:0000256" key="2">
    <source>
        <dbReference type="ARBA" id="ARBA00009348"/>
    </source>
</evidence>
<dbReference type="AlphaFoldDB" id="S4GHR7"/>
<dbReference type="PANTHER" id="PTHR10628">
    <property type="entry name" value="SIALIDASE"/>
    <property type="match status" value="1"/>
</dbReference>
<evidence type="ECO:0000313" key="7">
    <source>
        <dbReference type="Proteomes" id="UP000014521"/>
    </source>
</evidence>
<accession>S4GHR7</accession>
<protein>
    <recommendedName>
        <fullName evidence="3">exo-alpha-sialidase</fullName>
        <ecNumber evidence="3">3.2.1.18</ecNumber>
    </recommendedName>
</protein>
<comment type="similarity">
    <text evidence="2">Belongs to the glycosyl hydrolase 33 family.</text>
</comment>
<dbReference type="InterPro" id="IPR023364">
    <property type="entry name" value="Trans_sialidase_dom3"/>
</dbReference>
<evidence type="ECO:0000256" key="4">
    <source>
        <dbReference type="SAM" id="MobiDB-lite"/>
    </source>
</evidence>
<dbReference type="InterPro" id="IPR013320">
    <property type="entry name" value="ConA-like_dom_sf"/>
</dbReference>
<dbReference type="InterPro" id="IPR026856">
    <property type="entry name" value="Sialidase_fam"/>
</dbReference>
<dbReference type="SUPFAM" id="SSF50939">
    <property type="entry name" value="Sialidases"/>
    <property type="match status" value="1"/>
</dbReference>
<dbReference type="GO" id="GO:0004308">
    <property type="term" value="F:exo-alpha-sialidase activity"/>
    <property type="evidence" value="ECO:0007669"/>
    <property type="project" value="UniProtKB-EC"/>
</dbReference>
<organism evidence="6 7">
    <name type="scientific">Gardnerella vaginalis JCP8108</name>
    <dbReference type="NCBI Taxonomy" id="1261066"/>
    <lineage>
        <taxon>Bacteria</taxon>
        <taxon>Bacillati</taxon>
        <taxon>Actinomycetota</taxon>
        <taxon>Actinomycetes</taxon>
        <taxon>Bifidobacteriales</taxon>
        <taxon>Bifidobacteriaceae</taxon>
        <taxon>Gardnerella</taxon>
    </lineage>
</organism>
<feature type="region of interest" description="Disordered" evidence="4">
    <location>
        <begin position="1"/>
        <end position="22"/>
    </location>
</feature>
<proteinExistence type="inferred from homology"/>
<dbReference type="HOGENOM" id="CLU_368301_0_0_11"/>
<dbReference type="PANTHER" id="PTHR10628:SF30">
    <property type="entry name" value="EXO-ALPHA-SIALIDASE"/>
    <property type="match status" value="1"/>
</dbReference>
<sequence length="919" mass="101358">MLKHSGFNFSGHGGLKMERRSTKTTSLIEDIEDIEGSKHTRFSHATIKITPSNENASCLNRKDKNEGINQNEGIIGFKFVANADCDLLDIKPAQKSEASAQQEHTIPIIKISIKEDAPLLIAQNLLEDIADANGAKEIALHMEDALNISNGREHDFAITYGSFGSRFYLDGYQCFASATNLGPQRVSAKAAEACAATKKSSQIYDFYYSSHLPNPEEIANSSELAQPDIWFAGPTICARDIKRVSCKTSGTLHIQFRLRGPGQHGVLFAAGTKTKQEFSEKISVYAGPEGIKITLIDDETRVKSVIEAAASVDDGEWHDLIIRANRGATDIYVDGYSESHNIGQFWFANITGLNAVSIGEDLRGVRLMGEARTGGIYFSALTEGQIQRISKVKPLVTTALFDMGYAESRSYRIPSLVKTRMGTLIAGSDQRTSVSNDAPNNINFVIRRSADGGKTWGPLQTVINMPGKNLGKLGASAIDSCPILDPAGKSERINVLIDLNPSGIGLTNCKTDVGVDECGRIKLEDRFGRHYAALMDGSAAVKLPCDSSEKECLTKWLVFPDGSIKNSDLSDDFNGDLNRNLNSTLSNNQTCDSSTWNIWKSQKIASESQPLFAEKTCYIAQIYSDDDGKTWSAPRLIDHMVKEPWMSFAGVCPGNGIVIRQSEKHYGRILVPFYCSGQSKSHYSSGALISDDDGKTWHRGKMINEGRLINGEIVDPITMQDDDATSSETVFVERKNGDILAFFRNQNRSGCVGKAISHDCGETWSDLIFDTSLPEIFSQPSATCFNSENADCIAFANASQMMPYRGRGVVRFSYDGGKTWAKNVCINPFHHVYQCLSSSNKRTLQLLWERETTGIYITAIDSNLWKQDNLQIDFKSNAKSLNNTDLDFIKNKINTSEKMKDLEEGSLTRTERSQHGRDI</sequence>
<reference evidence="6 7" key="1">
    <citation type="submission" date="2013-06" db="EMBL/GenBank/DDBJ databases">
        <authorList>
            <person name="Weinstock G."/>
            <person name="Sodergren E."/>
            <person name="Lobos E.A."/>
            <person name="Fulton L."/>
            <person name="Fulton R."/>
            <person name="Courtney L."/>
            <person name="Fronick C."/>
            <person name="O'Laughlin M."/>
            <person name="Godfrey J."/>
            <person name="Wilson R.M."/>
            <person name="Miner T."/>
            <person name="Farmer C."/>
            <person name="Delehaunty K."/>
            <person name="Cordes M."/>
            <person name="Minx P."/>
            <person name="Tomlinson C."/>
            <person name="Chen J."/>
            <person name="Wollam A."/>
            <person name="Pepin K.H."/>
            <person name="Bhonagiri V."/>
            <person name="Zhang X."/>
            <person name="Warren W."/>
            <person name="Mitreva M."/>
            <person name="Mardis E.R."/>
            <person name="Wilson R.K."/>
        </authorList>
    </citation>
    <scope>NUCLEOTIDE SEQUENCE [LARGE SCALE GENOMIC DNA]</scope>
    <source>
        <strain evidence="6 7">JCP8108</strain>
    </source>
</reference>
<dbReference type="Gene3D" id="2.120.10.10">
    <property type="match status" value="1"/>
</dbReference>
<evidence type="ECO:0000256" key="1">
    <source>
        <dbReference type="ARBA" id="ARBA00000427"/>
    </source>
</evidence>
<dbReference type="Proteomes" id="UP000014521">
    <property type="component" value="Unassembled WGS sequence"/>
</dbReference>
<dbReference type="GO" id="GO:0005737">
    <property type="term" value="C:cytoplasm"/>
    <property type="evidence" value="ECO:0007669"/>
    <property type="project" value="TreeGrafter"/>
</dbReference>
<dbReference type="InterPro" id="IPR011040">
    <property type="entry name" value="Sialidase"/>
</dbReference>
<dbReference type="PATRIC" id="fig|1261066.4.peg.550"/>
<dbReference type="EMBL" id="ATJJ01000031">
    <property type="protein sequence ID" value="EPI48526.1"/>
    <property type="molecule type" value="Genomic_DNA"/>
</dbReference>